<dbReference type="Pfam" id="PF01368">
    <property type="entry name" value="DHH"/>
    <property type="match status" value="1"/>
</dbReference>
<gene>
    <name evidence="3" type="ORF">BM613_12750</name>
    <name evidence="2" type="ORF">BM613_12935</name>
</gene>
<dbReference type="EMBL" id="MPDK01000034">
    <property type="protein sequence ID" value="PWI56601.1"/>
    <property type="molecule type" value="Genomic_DNA"/>
</dbReference>
<dbReference type="EMBL" id="MPDK01000032">
    <property type="protein sequence ID" value="PWI56643.1"/>
    <property type="molecule type" value="Genomic_DNA"/>
</dbReference>
<keyword evidence="4" id="KW-1185">Reference proteome</keyword>
<reference evidence="2 4" key="1">
    <citation type="submission" date="2016-11" db="EMBL/GenBank/DDBJ databases">
        <title>Comparative genomics of Acidibacillus ferroxidans species.</title>
        <authorList>
            <person name="Oliveira G."/>
            <person name="Nunes G."/>
            <person name="Oliveira R."/>
            <person name="Araujo F."/>
            <person name="Salim A."/>
            <person name="Scholte L."/>
            <person name="Morais D."/>
            <person name="Nancucheo I."/>
            <person name="Johnson D.B."/>
            <person name="Grail B."/>
            <person name="Bittencourt J."/>
            <person name="Valadares R."/>
        </authorList>
    </citation>
    <scope>NUCLEOTIDE SEQUENCE [LARGE SCALE GENOMIC DNA]</scope>
    <source>
        <strain evidence="2 4">Y002</strain>
    </source>
</reference>
<dbReference type="PANTHER" id="PTHR30255:SF2">
    <property type="entry name" value="SINGLE-STRANDED-DNA-SPECIFIC EXONUCLEASE RECJ"/>
    <property type="match status" value="1"/>
</dbReference>
<evidence type="ECO:0000259" key="1">
    <source>
        <dbReference type="Pfam" id="PF01368"/>
    </source>
</evidence>
<dbReference type="Gene3D" id="3.90.1640.30">
    <property type="match status" value="1"/>
</dbReference>
<evidence type="ECO:0000313" key="2">
    <source>
        <dbReference type="EMBL" id="PWI56601.1"/>
    </source>
</evidence>
<evidence type="ECO:0000313" key="4">
    <source>
        <dbReference type="Proteomes" id="UP000245380"/>
    </source>
</evidence>
<protein>
    <recommendedName>
        <fullName evidence="1">DDH domain-containing protein</fullName>
    </recommendedName>
</protein>
<dbReference type="SUPFAM" id="SSF64182">
    <property type="entry name" value="DHH phosphoesterases"/>
    <property type="match status" value="1"/>
</dbReference>
<dbReference type="InterPro" id="IPR038763">
    <property type="entry name" value="DHH_sf"/>
</dbReference>
<dbReference type="Proteomes" id="UP000245380">
    <property type="component" value="Unassembled WGS sequence"/>
</dbReference>
<dbReference type="PANTHER" id="PTHR30255">
    <property type="entry name" value="SINGLE-STRANDED-DNA-SPECIFIC EXONUCLEASE RECJ"/>
    <property type="match status" value="1"/>
</dbReference>
<dbReference type="AlphaFoldDB" id="A0A2U3D5M8"/>
<organism evidence="2 4">
    <name type="scientific">Sulfoacidibacillus thermotolerans</name>
    <name type="common">Acidibacillus sulfuroxidans</name>
    <dbReference type="NCBI Taxonomy" id="1765684"/>
    <lineage>
        <taxon>Bacteria</taxon>
        <taxon>Bacillati</taxon>
        <taxon>Bacillota</taxon>
        <taxon>Bacilli</taxon>
        <taxon>Bacillales</taxon>
        <taxon>Alicyclobacillaceae</taxon>
        <taxon>Sulfoacidibacillus</taxon>
    </lineage>
</organism>
<comment type="caution">
    <text evidence="2">The sequence shown here is derived from an EMBL/GenBank/DDBJ whole genome shotgun (WGS) entry which is preliminary data.</text>
</comment>
<proteinExistence type="predicted"/>
<sequence length="155" mass="17365">MMIFGDYDVDGVSSVTILVKALRKLGVDLLWRVPVRLCEGYWIRPQAVIDSKEQGIHLIITVDNGIAELEAVDLARTSSMDLIVTDHHYIGHQLPNANALVHPTLGDYGRVEVTNGSSNDWSKKDCKCARSLRSIMAEKRDSCGKSQRKERRSRS</sequence>
<dbReference type="GO" id="GO:0004527">
    <property type="term" value="F:exonuclease activity"/>
    <property type="evidence" value="ECO:0007669"/>
    <property type="project" value="UniProtKB-KW"/>
</dbReference>
<evidence type="ECO:0000313" key="3">
    <source>
        <dbReference type="EMBL" id="PWI56643.1"/>
    </source>
</evidence>
<dbReference type="InterPro" id="IPR051673">
    <property type="entry name" value="SSDNA_exonuclease_RecJ"/>
</dbReference>
<dbReference type="InterPro" id="IPR001667">
    <property type="entry name" value="DDH_dom"/>
</dbReference>
<name>A0A2U3D5M8_SULT2</name>
<feature type="domain" description="DDH" evidence="1">
    <location>
        <begin position="2"/>
        <end position="107"/>
    </location>
</feature>
<accession>A0A2U3D5M8</accession>